<reference evidence="1 2" key="1">
    <citation type="submission" date="2020-03" db="EMBL/GenBank/DDBJ databases">
        <title>Bradyrhizobium diversity isolated from nodules of Muelleranthus trifoliolatus.</title>
        <authorList>
            <person name="Klepa M."/>
            <person name="Helene L."/>
            <person name="Hungria M."/>
        </authorList>
    </citation>
    <scope>NUCLEOTIDE SEQUENCE [LARGE SCALE GENOMIC DNA]</scope>
    <source>
        <strain evidence="1 2">WSM 1744</strain>
    </source>
</reference>
<evidence type="ECO:0000313" key="1">
    <source>
        <dbReference type="EMBL" id="NOJ46201.1"/>
    </source>
</evidence>
<protein>
    <recommendedName>
        <fullName evidence="3">Regulatory protein RecX</fullName>
    </recommendedName>
</protein>
<evidence type="ECO:0008006" key="3">
    <source>
        <dbReference type="Google" id="ProtNLM"/>
    </source>
</evidence>
<dbReference type="AlphaFoldDB" id="A0A7Y4M195"/>
<keyword evidence="2" id="KW-1185">Reference proteome</keyword>
<gene>
    <name evidence="1" type="ORF">HCN50_08075</name>
</gene>
<dbReference type="RefSeq" id="WP_171709058.1">
    <property type="nucleotide sequence ID" value="NZ_JAAVLW010000002.1"/>
</dbReference>
<comment type="caution">
    <text evidence="1">The sequence shown here is derived from an EMBL/GenBank/DDBJ whole genome shotgun (WGS) entry which is preliminary data.</text>
</comment>
<organism evidence="1 2">
    <name type="scientific">Bradyrhizobium archetypum</name>
    <dbReference type="NCBI Taxonomy" id="2721160"/>
    <lineage>
        <taxon>Bacteria</taxon>
        <taxon>Pseudomonadati</taxon>
        <taxon>Pseudomonadota</taxon>
        <taxon>Alphaproteobacteria</taxon>
        <taxon>Hyphomicrobiales</taxon>
        <taxon>Nitrobacteraceae</taxon>
        <taxon>Bradyrhizobium</taxon>
    </lineage>
</organism>
<accession>A0A7Y4M195</accession>
<sequence>MANVLTTGAWFSTPTKKPSFLSRLLRVQLEARQRRADRLVEQYLAARGFTLTDDAEREIGRLLASGGRQP</sequence>
<name>A0A7Y4M195_9BRAD</name>
<evidence type="ECO:0000313" key="2">
    <source>
        <dbReference type="Proteomes" id="UP000528734"/>
    </source>
</evidence>
<dbReference type="Proteomes" id="UP000528734">
    <property type="component" value="Unassembled WGS sequence"/>
</dbReference>
<proteinExistence type="predicted"/>
<dbReference type="EMBL" id="JAAVLW010000002">
    <property type="protein sequence ID" value="NOJ46201.1"/>
    <property type="molecule type" value="Genomic_DNA"/>
</dbReference>